<dbReference type="SUPFAM" id="SSF57903">
    <property type="entry name" value="FYVE/PHD zinc finger"/>
    <property type="match status" value="1"/>
</dbReference>
<evidence type="ECO:0000313" key="1">
    <source>
        <dbReference type="EMBL" id="CUV65414.1"/>
    </source>
</evidence>
<accession>A0A0S4XNS5</accession>
<protein>
    <submittedName>
        <fullName evidence="1">Uncharacterized protein</fullName>
    </submittedName>
</protein>
<dbReference type="InterPro" id="IPR011011">
    <property type="entry name" value="Znf_FYVE_PHD"/>
</dbReference>
<dbReference type="EMBL" id="FAXN01000033">
    <property type="protein sequence ID" value="CUV65414.1"/>
    <property type="molecule type" value="Genomic_DNA"/>
</dbReference>
<proteinExistence type="predicted"/>
<sequence length="85" mass="10451">MNYDWREQGQEKYLFGLQFKKQKYKKYNKNLDHNHCEFCGAKFCEILHNQNCIEVGYSTSDNYRWICEQCFKDFNQKYNLIEVLS</sequence>
<name>A0A0S4XNS5_9BACT</name>
<reference evidence="1" key="1">
    <citation type="submission" date="2015-11" db="EMBL/GenBank/DDBJ databases">
        <authorList>
            <person name="Zhang Y."/>
            <person name="Guo Z."/>
        </authorList>
    </citation>
    <scope>NUCLEOTIDE SEQUENCE</scope>
    <source>
        <strain evidence="1">BN30871</strain>
    </source>
</reference>
<organism evidence="1">
    <name type="scientific">Sulfurovum sp. enrichment culture clone C5</name>
    <dbReference type="NCBI Taxonomy" id="497650"/>
    <lineage>
        <taxon>Bacteria</taxon>
        <taxon>Pseudomonadati</taxon>
        <taxon>Campylobacterota</taxon>
        <taxon>Epsilonproteobacteria</taxon>
        <taxon>Campylobacterales</taxon>
        <taxon>Sulfurovaceae</taxon>
        <taxon>Sulfurovum</taxon>
        <taxon>environmental samples</taxon>
    </lineage>
</organism>
<gene>
    <name evidence="1" type="ORF">BN3087_330030</name>
</gene>
<dbReference type="AlphaFoldDB" id="A0A0S4XNS5"/>